<gene>
    <name evidence="1" type="ORF">GGQ68_003661</name>
</gene>
<sequence>MISISGMSGIVALQLVNATEQKDQELIRKAPQHAREIDYFLDNIGDVENVEDLTEDYRLYSFVMKAYDLEDQIFGKAMMEKVLKSDPLEPTALVNRLTDQRFKDFHKAMGFGPEGVGNRNTLNAAWKTAVVNKYVDTQYVNGKNDESETIGTVLEFRRKAASIDSPFDILRDSDLSEFFRTAFGLPEAMAGIDIDRQAAVITEKLDLSTLSDPEVVEDLVKRYVAIREATSDTAVRRNAAVTLLSGALGVGSGSYIPATIDIEAIQGFGGYRRR</sequence>
<dbReference type="Gene3D" id="1.10.3700.10">
    <property type="entry name" value="AGR C 984p-like"/>
    <property type="match status" value="1"/>
</dbReference>
<dbReference type="InterPro" id="IPR010626">
    <property type="entry name" value="DUF1217"/>
</dbReference>
<comment type="caution">
    <text evidence="1">The sequence shown here is derived from an EMBL/GenBank/DDBJ whole genome shotgun (WGS) entry which is preliminary data.</text>
</comment>
<reference evidence="1 2" key="1">
    <citation type="submission" date="2020-08" db="EMBL/GenBank/DDBJ databases">
        <title>Genomic Encyclopedia of Type Strains, Phase IV (KMG-IV): sequencing the most valuable type-strain genomes for metagenomic binning, comparative biology and taxonomic classification.</title>
        <authorList>
            <person name="Goeker M."/>
        </authorList>
    </citation>
    <scope>NUCLEOTIDE SEQUENCE [LARGE SCALE GENOMIC DNA]</scope>
    <source>
        <strain evidence="1 2">DSM 102235</strain>
    </source>
</reference>
<dbReference type="SUPFAM" id="SSF158837">
    <property type="entry name" value="AGR C 984p-like"/>
    <property type="match status" value="1"/>
</dbReference>
<dbReference type="RefSeq" id="WP_183968360.1">
    <property type="nucleotide sequence ID" value="NZ_BAABBZ010000058.1"/>
</dbReference>
<dbReference type="Proteomes" id="UP000541426">
    <property type="component" value="Unassembled WGS sequence"/>
</dbReference>
<proteinExistence type="predicted"/>
<name>A0A7W6DVE0_9RHOB</name>
<dbReference type="InterPro" id="IPR023157">
    <property type="entry name" value="AGR-C-984p-like_sf"/>
</dbReference>
<protein>
    <recommendedName>
        <fullName evidence="3">Flagellar protein</fullName>
    </recommendedName>
</protein>
<dbReference type="AlphaFoldDB" id="A0A7W6DVE0"/>
<dbReference type="EMBL" id="JACIEJ010000009">
    <property type="protein sequence ID" value="MBB3987315.1"/>
    <property type="molecule type" value="Genomic_DNA"/>
</dbReference>
<accession>A0A7W6DVE0</accession>
<evidence type="ECO:0000313" key="1">
    <source>
        <dbReference type="EMBL" id="MBB3987315.1"/>
    </source>
</evidence>
<evidence type="ECO:0008006" key="3">
    <source>
        <dbReference type="Google" id="ProtNLM"/>
    </source>
</evidence>
<keyword evidence="2" id="KW-1185">Reference proteome</keyword>
<organism evidence="1 2">
    <name type="scientific">Sagittula marina</name>
    <dbReference type="NCBI Taxonomy" id="943940"/>
    <lineage>
        <taxon>Bacteria</taxon>
        <taxon>Pseudomonadati</taxon>
        <taxon>Pseudomonadota</taxon>
        <taxon>Alphaproteobacteria</taxon>
        <taxon>Rhodobacterales</taxon>
        <taxon>Roseobacteraceae</taxon>
        <taxon>Sagittula</taxon>
    </lineage>
</organism>
<evidence type="ECO:0000313" key="2">
    <source>
        <dbReference type="Proteomes" id="UP000541426"/>
    </source>
</evidence>
<dbReference type="Pfam" id="PF06748">
    <property type="entry name" value="DUF1217"/>
    <property type="match status" value="1"/>
</dbReference>